<dbReference type="EMBL" id="JBEPLY010000002">
    <property type="protein sequence ID" value="MET3598666.1"/>
    <property type="molecule type" value="Genomic_DNA"/>
</dbReference>
<dbReference type="Proteomes" id="UP001549164">
    <property type="component" value="Unassembled WGS sequence"/>
</dbReference>
<evidence type="ECO:0000256" key="3">
    <source>
        <dbReference type="ARBA" id="ARBA00022989"/>
    </source>
</evidence>
<name>A0ABV2I7E6_9HYPH</name>
<dbReference type="PANTHER" id="PTHR23514">
    <property type="entry name" value="BYPASS OF STOP CODON PROTEIN 6"/>
    <property type="match status" value="1"/>
</dbReference>
<feature type="transmembrane region" description="Helical" evidence="5">
    <location>
        <begin position="205"/>
        <end position="224"/>
    </location>
</feature>
<dbReference type="PROSITE" id="PS50850">
    <property type="entry name" value="MFS"/>
    <property type="match status" value="1"/>
</dbReference>
<keyword evidence="8" id="KW-1185">Reference proteome</keyword>
<dbReference type="SUPFAM" id="SSF103473">
    <property type="entry name" value="MFS general substrate transporter"/>
    <property type="match status" value="1"/>
</dbReference>
<feature type="transmembrane region" description="Helical" evidence="5">
    <location>
        <begin position="135"/>
        <end position="153"/>
    </location>
</feature>
<evidence type="ECO:0000256" key="4">
    <source>
        <dbReference type="ARBA" id="ARBA00023136"/>
    </source>
</evidence>
<feature type="transmembrane region" description="Helical" evidence="5">
    <location>
        <begin position="272"/>
        <end position="291"/>
    </location>
</feature>
<evidence type="ECO:0000313" key="7">
    <source>
        <dbReference type="EMBL" id="MET3598666.1"/>
    </source>
</evidence>
<dbReference type="InterPro" id="IPR020846">
    <property type="entry name" value="MFS_dom"/>
</dbReference>
<evidence type="ECO:0000256" key="5">
    <source>
        <dbReference type="SAM" id="Phobius"/>
    </source>
</evidence>
<evidence type="ECO:0000259" key="6">
    <source>
        <dbReference type="PROSITE" id="PS50850"/>
    </source>
</evidence>
<comment type="subcellular location">
    <subcellularLocation>
        <location evidence="1">Membrane</location>
        <topology evidence="1">Multi-pass membrane protein</topology>
    </subcellularLocation>
</comment>
<sequence>MTKRRSTLWAVLMLFAAEAVITSLIYARIPDIKAGNGLSDAALGLVLIGMPIGNIFGFMLAPYMVGRVGLTKASWLSVAVLGALSLGVGFAETRFTLIVVFALLGLCLSHTEVTQNAMAGHIERTAGRRVMSRCHGGWSIGSIAGLLAGGAFSQMSIPVSIQGGVAAVAGVAAAAVLARGLPDVPRRAAVSGNARIPIKERIPKFALLLLCILPLGTLALEGIVRDWGAIFMRSDLGAAPFSSTLLLVVLSTSMAVVRLSGDSLLERLGERLVVAGSIICASAGLLAIALAPSMIAALVGAAVTGVGVAVVYPVALSIAARRSDAPERDVATMSFICFVTLMASPAAVGFLSEAVGLRITFAAFALLSLLALLLLPVTGKRQ</sequence>
<dbReference type="Pfam" id="PF07690">
    <property type="entry name" value="MFS_1"/>
    <property type="match status" value="2"/>
</dbReference>
<dbReference type="InterPro" id="IPR051788">
    <property type="entry name" value="MFS_Transporter"/>
</dbReference>
<proteinExistence type="predicted"/>
<feature type="transmembrane region" description="Helical" evidence="5">
    <location>
        <begin position="236"/>
        <end position="260"/>
    </location>
</feature>
<dbReference type="InterPro" id="IPR036259">
    <property type="entry name" value="MFS_trans_sf"/>
</dbReference>
<keyword evidence="3 5" id="KW-1133">Transmembrane helix</keyword>
<feature type="transmembrane region" description="Helical" evidence="5">
    <location>
        <begin position="7"/>
        <end position="29"/>
    </location>
</feature>
<dbReference type="InterPro" id="IPR011701">
    <property type="entry name" value="MFS"/>
</dbReference>
<accession>A0ABV2I7E6</accession>
<dbReference type="RefSeq" id="WP_354433039.1">
    <property type="nucleotide sequence ID" value="NZ_JBEPLY010000002.1"/>
</dbReference>
<comment type="caution">
    <text evidence="7">The sequence shown here is derived from an EMBL/GenBank/DDBJ whole genome shotgun (WGS) entry which is preliminary data.</text>
</comment>
<protein>
    <submittedName>
        <fullName evidence="7">MFS family permease</fullName>
    </submittedName>
</protein>
<feature type="transmembrane region" description="Helical" evidence="5">
    <location>
        <begin position="41"/>
        <end position="61"/>
    </location>
</feature>
<feature type="transmembrane region" description="Helical" evidence="5">
    <location>
        <begin position="330"/>
        <end position="351"/>
    </location>
</feature>
<evidence type="ECO:0000256" key="1">
    <source>
        <dbReference type="ARBA" id="ARBA00004141"/>
    </source>
</evidence>
<evidence type="ECO:0000256" key="2">
    <source>
        <dbReference type="ARBA" id="ARBA00022692"/>
    </source>
</evidence>
<feature type="transmembrane region" description="Helical" evidence="5">
    <location>
        <begin position="159"/>
        <end position="178"/>
    </location>
</feature>
<feature type="transmembrane region" description="Helical" evidence="5">
    <location>
        <begin position="97"/>
        <end position="114"/>
    </location>
</feature>
<dbReference type="PANTHER" id="PTHR23514:SF13">
    <property type="entry name" value="INNER MEMBRANE PROTEIN YBJJ"/>
    <property type="match status" value="1"/>
</dbReference>
<evidence type="ECO:0000313" key="8">
    <source>
        <dbReference type="Proteomes" id="UP001549164"/>
    </source>
</evidence>
<gene>
    <name evidence="7" type="ORF">ABID12_000593</name>
</gene>
<feature type="transmembrane region" description="Helical" evidence="5">
    <location>
        <begin position="73"/>
        <end position="91"/>
    </location>
</feature>
<organism evidence="7 8">
    <name type="scientific">Martelella mangrovi</name>
    <dbReference type="NCBI Taxonomy" id="1397477"/>
    <lineage>
        <taxon>Bacteria</taxon>
        <taxon>Pseudomonadati</taxon>
        <taxon>Pseudomonadota</taxon>
        <taxon>Alphaproteobacteria</taxon>
        <taxon>Hyphomicrobiales</taxon>
        <taxon>Aurantimonadaceae</taxon>
        <taxon>Martelella</taxon>
    </lineage>
</organism>
<feature type="transmembrane region" description="Helical" evidence="5">
    <location>
        <begin position="357"/>
        <end position="377"/>
    </location>
</feature>
<dbReference type="Gene3D" id="1.20.1250.20">
    <property type="entry name" value="MFS general substrate transporter like domains"/>
    <property type="match status" value="2"/>
</dbReference>
<feature type="domain" description="Major facilitator superfamily (MFS) profile" evidence="6">
    <location>
        <begin position="206"/>
        <end position="382"/>
    </location>
</feature>
<reference evidence="7 8" key="1">
    <citation type="submission" date="2024-06" db="EMBL/GenBank/DDBJ databases">
        <title>Genomic Encyclopedia of Type Strains, Phase IV (KMG-IV): sequencing the most valuable type-strain genomes for metagenomic binning, comparative biology and taxonomic classification.</title>
        <authorList>
            <person name="Goeker M."/>
        </authorList>
    </citation>
    <scope>NUCLEOTIDE SEQUENCE [LARGE SCALE GENOMIC DNA]</scope>
    <source>
        <strain evidence="7 8">DSM 28102</strain>
    </source>
</reference>
<keyword evidence="2 5" id="KW-0812">Transmembrane</keyword>
<feature type="transmembrane region" description="Helical" evidence="5">
    <location>
        <begin position="297"/>
        <end position="318"/>
    </location>
</feature>
<keyword evidence="4 5" id="KW-0472">Membrane</keyword>